<dbReference type="AlphaFoldDB" id="A0AAN9MVN5"/>
<feature type="region of interest" description="Disordered" evidence="1">
    <location>
        <begin position="205"/>
        <end position="231"/>
    </location>
</feature>
<dbReference type="Proteomes" id="UP001367508">
    <property type="component" value="Unassembled WGS sequence"/>
</dbReference>
<name>A0AAN9MVN5_CANGL</name>
<accession>A0AAN9MVN5</accession>
<sequence length="253" mass="28143">MLGSRRDKKLVFGGLELNFTESKNERSDPLILTHQQSSITDSITVASACVNDILRDSSSKMSSPIIRKRPLSSLSNVLPKDNKKVNMGNKVEGKYSVVVQDSSPTVEISYFNESSQVRQQSSVAPISPKIMNPLLSLSPFGPKFSEKIKTTGGMILLIWGFPAVLSIPREKLSPKIKEVPNRFEGSYSLEVVRGSEAIRKTRAEAANGVTDHRRPSKESMQGHEIMQRRPCNSQAKTACRGFQWIKQRGFPTH</sequence>
<proteinExistence type="predicted"/>
<protein>
    <submittedName>
        <fullName evidence="2">Uncharacterized protein</fullName>
    </submittedName>
</protein>
<gene>
    <name evidence="2" type="ORF">VNO77_03980</name>
</gene>
<evidence type="ECO:0000313" key="2">
    <source>
        <dbReference type="EMBL" id="KAK7361890.1"/>
    </source>
</evidence>
<feature type="compositionally biased region" description="Basic and acidic residues" evidence="1">
    <location>
        <begin position="210"/>
        <end position="227"/>
    </location>
</feature>
<dbReference type="EMBL" id="JAYMYQ010000001">
    <property type="protein sequence ID" value="KAK7361890.1"/>
    <property type="molecule type" value="Genomic_DNA"/>
</dbReference>
<reference evidence="2 3" key="1">
    <citation type="submission" date="2024-01" db="EMBL/GenBank/DDBJ databases">
        <title>The genomes of 5 underutilized Papilionoideae crops provide insights into root nodulation and disease resistanc.</title>
        <authorList>
            <person name="Jiang F."/>
        </authorList>
    </citation>
    <scope>NUCLEOTIDE SEQUENCE [LARGE SCALE GENOMIC DNA]</scope>
    <source>
        <strain evidence="2">LVBAO_FW01</strain>
        <tissue evidence="2">Leaves</tissue>
    </source>
</reference>
<evidence type="ECO:0000313" key="3">
    <source>
        <dbReference type="Proteomes" id="UP001367508"/>
    </source>
</evidence>
<evidence type="ECO:0000256" key="1">
    <source>
        <dbReference type="SAM" id="MobiDB-lite"/>
    </source>
</evidence>
<keyword evidence="3" id="KW-1185">Reference proteome</keyword>
<organism evidence="2 3">
    <name type="scientific">Canavalia gladiata</name>
    <name type="common">Sword bean</name>
    <name type="synonym">Dolichos gladiatus</name>
    <dbReference type="NCBI Taxonomy" id="3824"/>
    <lineage>
        <taxon>Eukaryota</taxon>
        <taxon>Viridiplantae</taxon>
        <taxon>Streptophyta</taxon>
        <taxon>Embryophyta</taxon>
        <taxon>Tracheophyta</taxon>
        <taxon>Spermatophyta</taxon>
        <taxon>Magnoliopsida</taxon>
        <taxon>eudicotyledons</taxon>
        <taxon>Gunneridae</taxon>
        <taxon>Pentapetalae</taxon>
        <taxon>rosids</taxon>
        <taxon>fabids</taxon>
        <taxon>Fabales</taxon>
        <taxon>Fabaceae</taxon>
        <taxon>Papilionoideae</taxon>
        <taxon>50 kb inversion clade</taxon>
        <taxon>NPAAA clade</taxon>
        <taxon>indigoferoid/millettioid clade</taxon>
        <taxon>Phaseoleae</taxon>
        <taxon>Canavalia</taxon>
    </lineage>
</organism>
<comment type="caution">
    <text evidence="2">The sequence shown here is derived from an EMBL/GenBank/DDBJ whole genome shotgun (WGS) entry which is preliminary data.</text>
</comment>